<comment type="cofactor">
    <cofactor evidence="1 11">
        <name>Mg(2+)</name>
        <dbReference type="ChEBI" id="CHEBI:18420"/>
    </cofactor>
</comment>
<comment type="caution">
    <text evidence="11">Lacks conserved residue(s) required for the propagation of feature annotation.</text>
</comment>
<dbReference type="PANTHER" id="PTHR11088">
    <property type="entry name" value="TRNA DIMETHYLALLYLTRANSFERASE"/>
    <property type="match status" value="1"/>
</dbReference>
<evidence type="ECO:0000256" key="9">
    <source>
        <dbReference type="ARBA" id="ARBA00022842"/>
    </source>
</evidence>
<dbReference type="InterPro" id="IPR039657">
    <property type="entry name" value="Dimethylallyltransferase"/>
</dbReference>
<dbReference type="Gene3D" id="3.40.50.300">
    <property type="entry name" value="P-loop containing nucleotide triphosphate hydrolases"/>
    <property type="match status" value="1"/>
</dbReference>
<dbReference type="GO" id="GO:0006400">
    <property type="term" value="P:tRNA modification"/>
    <property type="evidence" value="ECO:0007669"/>
    <property type="project" value="TreeGrafter"/>
</dbReference>
<evidence type="ECO:0000256" key="5">
    <source>
        <dbReference type="ARBA" id="ARBA00022679"/>
    </source>
</evidence>
<dbReference type="HAMAP" id="MF_00185">
    <property type="entry name" value="IPP_trans"/>
    <property type="match status" value="1"/>
</dbReference>
<dbReference type="EMBL" id="CP051505">
    <property type="protein sequence ID" value="QQX51116.1"/>
    <property type="molecule type" value="Genomic_DNA"/>
</dbReference>
<dbReference type="Gene3D" id="1.10.20.140">
    <property type="match status" value="1"/>
</dbReference>
<feature type="site" description="Interaction with substrate tRNA" evidence="11">
    <location>
        <position position="94"/>
    </location>
</feature>
<comment type="similarity">
    <text evidence="3 11 14">Belongs to the IPP transferase family.</text>
</comment>
<comment type="catalytic activity">
    <reaction evidence="10 11 12">
        <text>adenosine(37) in tRNA + dimethylallyl diphosphate = N(6)-dimethylallyladenosine(37) in tRNA + diphosphate</text>
        <dbReference type="Rhea" id="RHEA:26482"/>
        <dbReference type="Rhea" id="RHEA-COMP:10162"/>
        <dbReference type="Rhea" id="RHEA-COMP:10375"/>
        <dbReference type="ChEBI" id="CHEBI:33019"/>
        <dbReference type="ChEBI" id="CHEBI:57623"/>
        <dbReference type="ChEBI" id="CHEBI:74411"/>
        <dbReference type="ChEBI" id="CHEBI:74415"/>
        <dbReference type="EC" id="2.5.1.75"/>
    </reaction>
</comment>
<evidence type="ECO:0000256" key="12">
    <source>
        <dbReference type="RuleBase" id="RU003783"/>
    </source>
</evidence>
<protein>
    <recommendedName>
        <fullName evidence="11">tRNA dimethylallyltransferase</fullName>
        <ecNumber evidence="11">2.5.1.75</ecNumber>
    </recommendedName>
    <alternativeName>
        <fullName evidence="11">Dimethylallyl diphosphate:tRNA dimethylallyltransferase</fullName>
        <shortName evidence="11">DMAPP:tRNA dimethylallyltransferase</shortName>
        <shortName evidence="11">DMATase</shortName>
    </alternativeName>
    <alternativeName>
        <fullName evidence="11">Isopentenyl-diphosphate:tRNA isopentenyltransferase</fullName>
        <shortName evidence="11">IPP transferase</shortName>
        <shortName evidence="11">IPPT</shortName>
        <shortName evidence="11">IPTase</shortName>
    </alternativeName>
</protein>
<keyword evidence="7 11" id="KW-0547">Nucleotide-binding</keyword>
<evidence type="ECO:0000256" key="10">
    <source>
        <dbReference type="ARBA" id="ARBA00049563"/>
    </source>
</evidence>
<feature type="binding site" evidence="11">
    <location>
        <begin position="5"/>
        <end position="12"/>
    </location>
    <ligand>
        <name>ATP</name>
        <dbReference type="ChEBI" id="CHEBI:30616"/>
    </ligand>
</feature>
<dbReference type="RefSeq" id="WP_080024728.1">
    <property type="nucleotide sequence ID" value="NZ_CP051505.1"/>
</dbReference>
<sequence length="297" mass="33140">MALLGPSGSGKSALSIELAQELDAEIFSLDSLSIYKDINIASAKPSLKERKNIKHYALDYLNIDEKNNAPLFKTLLEDAMRVSSKEVLLIVGGSSFYLKSILEGLSSMPKISGEEAVKIEQEINSLANPYAFLKSIDPTSAFKIHPNDTYRIHKALEIFYSTHTPPSEYFKTNPKKPFEHAISLFALSIEKSALANNIKQRTKNMLDCGLIEEIKALYAQYPKDSQPFKAIGVKESILFLEKQLTLKKLEEAIISNTIQLAKRQNTFNKTQFNNLYTGSVGEVRHAILNHSKSAIKG</sequence>
<feature type="binding site" evidence="11">
    <location>
        <begin position="7"/>
        <end position="12"/>
    </location>
    <ligand>
        <name>substrate</name>
    </ligand>
</feature>
<keyword evidence="5 11" id="KW-0808">Transferase</keyword>
<evidence type="ECO:0000256" key="7">
    <source>
        <dbReference type="ARBA" id="ARBA00022741"/>
    </source>
</evidence>
<proteinExistence type="inferred from homology"/>
<dbReference type="PANTHER" id="PTHR11088:SF60">
    <property type="entry name" value="TRNA DIMETHYLALLYLTRANSFERASE"/>
    <property type="match status" value="1"/>
</dbReference>
<keyword evidence="6 11" id="KW-0819">tRNA processing</keyword>
<evidence type="ECO:0000256" key="6">
    <source>
        <dbReference type="ARBA" id="ARBA00022694"/>
    </source>
</evidence>
<accession>A0AAE7TSD7</accession>
<dbReference type="NCBIfam" id="TIGR00174">
    <property type="entry name" value="miaA"/>
    <property type="match status" value="1"/>
</dbReference>
<comment type="subunit">
    <text evidence="4 11">Monomer.</text>
</comment>
<dbReference type="Pfam" id="PF01715">
    <property type="entry name" value="IPPT"/>
    <property type="match status" value="1"/>
</dbReference>
<dbReference type="SUPFAM" id="SSF52540">
    <property type="entry name" value="P-loop containing nucleoside triphosphate hydrolases"/>
    <property type="match status" value="1"/>
</dbReference>
<dbReference type="Proteomes" id="UP000595660">
    <property type="component" value="Chromosome"/>
</dbReference>
<evidence type="ECO:0000256" key="14">
    <source>
        <dbReference type="RuleBase" id="RU003785"/>
    </source>
</evidence>
<evidence type="ECO:0000256" key="4">
    <source>
        <dbReference type="ARBA" id="ARBA00011245"/>
    </source>
</evidence>
<evidence type="ECO:0000256" key="1">
    <source>
        <dbReference type="ARBA" id="ARBA00001946"/>
    </source>
</evidence>
<evidence type="ECO:0000256" key="8">
    <source>
        <dbReference type="ARBA" id="ARBA00022840"/>
    </source>
</evidence>
<evidence type="ECO:0000256" key="11">
    <source>
        <dbReference type="HAMAP-Rule" id="MF_00185"/>
    </source>
</evidence>
<dbReference type="GO" id="GO:0052381">
    <property type="term" value="F:tRNA dimethylallyltransferase activity"/>
    <property type="evidence" value="ECO:0007669"/>
    <property type="project" value="UniProtKB-UniRule"/>
</dbReference>
<dbReference type="GO" id="GO:0005524">
    <property type="term" value="F:ATP binding"/>
    <property type="evidence" value="ECO:0007669"/>
    <property type="project" value="UniProtKB-UniRule"/>
</dbReference>
<gene>
    <name evidence="11 15" type="primary">miaA</name>
    <name evidence="15" type="ORF">HG562_07005</name>
</gene>
<keyword evidence="9 11" id="KW-0460">Magnesium</keyword>
<dbReference type="AlphaFoldDB" id="A0AAE7TSD7"/>
<evidence type="ECO:0000256" key="13">
    <source>
        <dbReference type="RuleBase" id="RU003784"/>
    </source>
</evidence>
<dbReference type="EC" id="2.5.1.75" evidence="11"/>
<organism evidence="15 16">
    <name type="scientific">Helicobacter pylori</name>
    <name type="common">Campylobacter pylori</name>
    <dbReference type="NCBI Taxonomy" id="210"/>
    <lineage>
        <taxon>Bacteria</taxon>
        <taxon>Pseudomonadati</taxon>
        <taxon>Campylobacterota</taxon>
        <taxon>Epsilonproteobacteria</taxon>
        <taxon>Campylobacterales</taxon>
        <taxon>Helicobacteraceae</taxon>
        <taxon>Helicobacter</taxon>
    </lineage>
</organism>
<evidence type="ECO:0000313" key="16">
    <source>
        <dbReference type="Proteomes" id="UP000595660"/>
    </source>
</evidence>
<name>A0AAE7TSD7_HELPX</name>
<evidence type="ECO:0000313" key="15">
    <source>
        <dbReference type="EMBL" id="QQX51116.1"/>
    </source>
</evidence>
<reference evidence="15 16" key="1">
    <citation type="journal article" date="2020" name="Front. Microbiol.">
        <title>Identification of New Helicobacter pylori Subpopulations in Native Americans and Mestizos From Peru.</title>
        <authorList>
            <person name="Gutierrez-Escobar A.J."/>
            <person name="Velapatino B."/>
            <person name="Borda V."/>
            <person name="Rabkin C.S."/>
            <person name="Tarazona-Santos E."/>
            <person name="Cabrera L."/>
            <person name="Cok J."/>
            <person name="Hooper C.C."/>
            <person name="Jahuira-Arias H."/>
            <person name="Herrera P."/>
            <person name="Noureen M."/>
            <person name="Wang D."/>
            <person name="Romero-Gallo J."/>
            <person name="Tran B."/>
            <person name="Peek R.M. Jr"/>
            <person name="Berg D.E."/>
            <person name="Gilman R.H."/>
            <person name="Camargo M.C."/>
        </authorList>
    </citation>
    <scope>NUCLEOTIDE SEQUENCE [LARGE SCALE GENOMIC DNA]</scope>
    <source>
        <strain evidence="15 16">SHIM-010</strain>
    </source>
</reference>
<evidence type="ECO:0000256" key="3">
    <source>
        <dbReference type="ARBA" id="ARBA00005842"/>
    </source>
</evidence>
<keyword evidence="8 11" id="KW-0067">ATP-binding</keyword>
<dbReference type="InterPro" id="IPR027417">
    <property type="entry name" value="P-loop_NTPase"/>
</dbReference>
<evidence type="ECO:0000256" key="2">
    <source>
        <dbReference type="ARBA" id="ARBA00003213"/>
    </source>
</evidence>
<comment type="function">
    <text evidence="2 11 13">Catalyzes the transfer of a dimethylallyl group onto the adenine at position 37 in tRNAs that read codons beginning with uridine, leading to the formation of N6-(dimethylallyl)adenosine (i(6)A).</text>
</comment>
<feature type="region of interest" description="Interaction with substrate tRNA" evidence="11">
    <location>
        <begin position="30"/>
        <end position="33"/>
    </location>
</feature>
<dbReference type="InterPro" id="IPR018022">
    <property type="entry name" value="IPT"/>
</dbReference>